<accession>A0A060UV25</accession>
<dbReference type="EMBL" id="CCCS020000035">
    <property type="protein sequence ID" value="CDQ10618.1"/>
    <property type="molecule type" value="Genomic_DNA"/>
</dbReference>
<sequence>MTRAGKRPVPFATGLFLHGEDALKHSVCLGHSADGMSFPNRAASQDMHNFLLVQAFTRDLHNLLIKHAAVVNAPTSRRDGVQIAVSQKIVEMLSQSGDTSSYINNLRRFDVNQRD</sequence>
<gene>
    <name evidence="1" type="ORF">AFERRI_400399</name>
</gene>
<reference evidence="1" key="1">
    <citation type="submission" date="2014-03" db="EMBL/GenBank/DDBJ databases">
        <authorList>
            <person name="Genoscope - CEA"/>
        </authorList>
    </citation>
    <scope>NUCLEOTIDE SEQUENCE [LARGE SCALE GENOMIC DNA]</scope>
    <source>
        <strain evidence="1">CF27</strain>
    </source>
</reference>
<organism evidence="1">
    <name type="scientific">Acidithiobacillus ferrivorans</name>
    <dbReference type="NCBI Taxonomy" id="160808"/>
    <lineage>
        <taxon>Bacteria</taxon>
        <taxon>Pseudomonadati</taxon>
        <taxon>Pseudomonadota</taxon>
        <taxon>Acidithiobacillia</taxon>
        <taxon>Acidithiobacillales</taxon>
        <taxon>Acidithiobacillaceae</taxon>
        <taxon>Acidithiobacillus</taxon>
    </lineage>
</organism>
<comment type="caution">
    <text evidence="1">The sequence shown here is derived from an EMBL/GenBank/DDBJ whole genome shotgun (WGS) entry which is preliminary data.</text>
</comment>
<name>A0A060UV25_9PROT</name>
<protein>
    <submittedName>
        <fullName evidence="1">Uncharacterized protein</fullName>
    </submittedName>
</protein>
<dbReference type="AlphaFoldDB" id="A0A060UV25"/>
<evidence type="ECO:0000313" key="1">
    <source>
        <dbReference type="EMBL" id="CDQ10618.1"/>
    </source>
</evidence>
<proteinExistence type="predicted"/>
<reference evidence="1" key="2">
    <citation type="submission" date="2014-07" db="EMBL/GenBank/DDBJ databases">
        <title>Initial genome analysis of the psychrotolerant acidophile Acidithiobacillus ferrivorans CF27: insights into iron and sulfur oxidation pathways and into biofilm formation.</title>
        <authorList>
            <person name="Talla E."/>
            <person name="Hedrich S."/>
            <person name="Mangenot S."/>
            <person name="Ji B."/>
            <person name="Johnson D.B."/>
            <person name="Barbe V."/>
            <person name="Bonnefoy V."/>
        </authorList>
    </citation>
    <scope>NUCLEOTIDE SEQUENCE [LARGE SCALE GENOMIC DNA]</scope>
    <source>
        <strain evidence="1">CF27</strain>
    </source>
</reference>